<gene>
    <name evidence="1" type="ORF">DZC73_01715</name>
</gene>
<accession>A0A3N7HU07</accession>
<organism evidence="1 2">
    <name type="scientific">Piscinibacter terrae</name>
    <dbReference type="NCBI Taxonomy" id="2496871"/>
    <lineage>
        <taxon>Bacteria</taxon>
        <taxon>Pseudomonadati</taxon>
        <taxon>Pseudomonadota</taxon>
        <taxon>Betaproteobacteria</taxon>
        <taxon>Burkholderiales</taxon>
        <taxon>Sphaerotilaceae</taxon>
        <taxon>Piscinibacter</taxon>
    </lineage>
</organism>
<evidence type="ECO:0000313" key="1">
    <source>
        <dbReference type="EMBL" id="RQP25808.1"/>
    </source>
</evidence>
<dbReference type="AlphaFoldDB" id="A0A3N7HU07"/>
<comment type="caution">
    <text evidence="1">The sequence shown here is derived from an EMBL/GenBank/DDBJ whole genome shotgun (WGS) entry which is preliminary data.</text>
</comment>
<dbReference type="Proteomes" id="UP000267464">
    <property type="component" value="Unassembled WGS sequence"/>
</dbReference>
<keyword evidence="2" id="KW-1185">Reference proteome</keyword>
<name>A0A3N7HU07_9BURK</name>
<sequence>MTAAGCAQAPTAPRSTPIQHYSETISSVLISQDRRHLVVIGDHYHYVFDTPAHFAELLASPLHQKVSATLSEFHVSREGDITGRFTLDMDADLSLRDRDTAQALGFVQVDARHLVQYGEMRGRRFVGSALRADRQRSALNHPYTIEISAEEPVGSQVADRLSTPITVTSDGILLLYYVALSPVLLPMALMSRERKN</sequence>
<reference evidence="1 2" key="1">
    <citation type="submission" date="2018-08" db="EMBL/GenBank/DDBJ databases">
        <authorList>
            <person name="Khan S.A."/>
            <person name="Jeon C.O."/>
            <person name="Chun B.H."/>
            <person name="Jeong S.E."/>
        </authorList>
    </citation>
    <scope>NUCLEOTIDE SEQUENCE [LARGE SCALE GENOMIC DNA]</scope>
    <source>
        <strain evidence="1 2">S-16</strain>
    </source>
</reference>
<dbReference type="EMBL" id="QUSW01000001">
    <property type="protein sequence ID" value="RQP25808.1"/>
    <property type="molecule type" value="Genomic_DNA"/>
</dbReference>
<evidence type="ECO:0000313" key="2">
    <source>
        <dbReference type="Proteomes" id="UP000267464"/>
    </source>
</evidence>
<protein>
    <submittedName>
        <fullName evidence="1">Uncharacterized protein</fullName>
    </submittedName>
</protein>
<reference evidence="1 2" key="2">
    <citation type="submission" date="2018-12" db="EMBL/GenBank/DDBJ databases">
        <title>Rhizobacter gummiphilus sp. nov., a rubber-degrading bacterium isolated from the soil of a botanical garden in Japan.</title>
        <authorList>
            <person name="Shunsuke S.S."/>
        </authorList>
    </citation>
    <scope>NUCLEOTIDE SEQUENCE [LARGE SCALE GENOMIC DNA]</scope>
    <source>
        <strain evidence="1 2">S-16</strain>
    </source>
</reference>
<proteinExistence type="predicted"/>